<organism evidence="6">
    <name type="scientific">Florenciella parvula</name>
    <dbReference type="NCBI Taxonomy" id="236787"/>
    <lineage>
        <taxon>Eukaryota</taxon>
        <taxon>Sar</taxon>
        <taxon>Stramenopiles</taxon>
        <taxon>Ochrophyta</taxon>
        <taxon>Dictyochophyceae</taxon>
        <taxon>Florenciellales</taxon>
        <taxon>Florenciella</taxon>
    </lineage>
</organism>
<feature type="domain" description="HP" evidence="5">
    <location>
        <begin position="474"/>
        <end position="536"/>
    </location>
</feature>
<dbReference type="SUPFAM" id="SSF47050">
    <property type="entry name" value="VHP, Villin headpiece domain"/>
    <property type="match status" value="1"/>
</dbReference>
<dbReference type="InterPro" id="IPR007122">
    <property type="entry name" value="Villin/Gelsolin"/>
</dbReference>
<evidence type="ECO:0000256" key="3">
    <source>
        <dbReference type="ARBA" id="ARBA00022737"/>
    </source>
</evidence>
<name>A0A7S2D1R4_9STRA</name>
<dbReference type="EMBL" id="HBGT01028526">
    <property type="protein sequence ID" value="CAD9441465.1"/>
    <property type="molecule type" value="Transcribed_RNA"/>
</dbReference>
<evidence type="ECO:0000256" key="4">
    <source>
        <dbReference type="ARBA" id="ARBA00023203"/>
    </source>
</evidence>
<dbReference type="InterPro" id="IPR036886">
    <property type="entry name" value="Villin_headpiece_dom_sf"/>
</dbReference>
<dbReference type="InterPro" id="IPR003128">
    <property type="entry name" value="Villin_headpiece"/>
</dbReference>
<dbReference type="Gene3D" id="3.40.20.10">
    <property type="entry name" value="Severin"/>
    <property type="match status" value="3"/>
</dbReference>
<evidence type="ECO:0000256" key="2">
    <source>
        <dbReference type="ARBA" id="ARBA00022467"/>
    </source>
</evidence>
<dbReference type="Pfam" id="PF00626">
    <property type="entry name" value="Gelsolin"/>
    <property type="match status" value="3"/>
</dbReference>
<keyword evidence="2" id="KW-0117">Actin capping</keyword>
<comment type="similarity">
    <text evidence="1">Belongs to the villin/gelsolin family.</text>
</comment>
<accession>A0A7S2D1R4</accession>
<dbReference type="InterPro" id="IPR029006">
    <property type="entry name" value="ADF-H/Gelsolin-like_dom_sf"/>
</dbReference>
<dbReference type="InterPro" id="IPR007123">
    <property type="entry name" value="Gelsolin-like_dom"/>
</dbReference>
<evidence type="ECO:0000256" key="1">
    <source>
        <dbReference type="ARBA" id="ARBA00008418"/>
    </source>
</evidence>
<evidence type="ECO:0000313" key="6">
    <source>
        <dbReference type="EMBL" id="CAD9441465.1"/>
    </source>
</evidence>
<reference evidence="6" key="1">
    <citation type="submission" date="2021-01" db="EMBL/GenBank/DDBJ databases">
        <authorList>
            <person name="Corre E."/>
            <person name="Pelletier E."/>
            <person name="Niang G."/>
            <person name="Scheremetjew M."/>
            <person name="Finn R."/>
            <person name="Kale V."/>
            <person name="Holt S."/>
            <person name="Cochrane G."/>
            <person name="Meng A."/>
            <person name="Brown T."/>
            <person name="Cohen L."/>
        </authorList>
    </citation>
    <scope>NUCLEOTIDE SEQUENCE</scope>
    <source>
        <strain evidence="6">RCC1693</strain>
    </source>
</reference>
<dbReference type="Gene3D" id="1.10.950.10">
    <property type="entry name" value="Villin headpiece domain"/>
    <property type="match status" value="1"/>
</dbReference>
<dbReference type="PANTHER" id="PTHR11977:SF51">
    <property type="entry name" value="PROTEIN FLIGHTLESS-1 HOMOLOG"/>
    <property type="match status" value="1"/>
</dbReference>
<dbReference type="GO" id="GO:0051015">
    <property type="term" value="F:actin filament binding"/>
    <property type="evidence" value="ECO:0007669"/>
    <property type="project" value="InterPro"/>
</dbReference>
<dbReference type="SMART" id="SM00153">
    <property type="entry name" value="VHP"/>
    <property type="match status" value="1"/>
</dbReference>
<dbReference type="PROSITE" id="PS51089">
    <property type="entry name" value="HP"/>
    <property type="match status" value="1"/>
</dbReference>
<protein>
    <recommendedName>
        <fullName evidence="5">HP domain-containing protein</fullName>
    </recommendedName>
</protein>
<sequence length="536" mass="58301">MMTAQKFIKDSGKPNHTQVERVVESGETTLFKSYFHAFDPPFTPKSLADRSVSSGVAGAVEQKEIDVSALQANAAAADTPVDDGSGKIEIWRIEDFKKVEVSPEKYGQFYGGDSYILLYTYMVGPREEYIIYFWQGKDSSKDEKGASALLAKELDDAMGGAPVQVRVVQGKEPNHFRQLFKGKMIVHEGGKASGFKNSTEGDSFDDDGISLFHVKGTNALNVFGLQVSEVPAALNSQDCFVLVTPTTMYSWMGVGSNDDEKASATAISEVLSTHTYGPPGTAPPSRELVTVAEGEEPDAFWEALGGKGEYPKQAPGEPVPSDPRLFQCSNAFGSFVVEEVCSFDQEDLLEDDVYLLDVGTTLYAWIGGGANADERRLAIDTAQKYNAAATDGRDPDIPIIEVIQNREPLMFTQFFAGWDGEMWTKNVFVDPYEAKLAAQRAAAAAEAGEDAPAPMLSQKSMSSAQLLNPAGGFKPTSEKFSLAELQAGTPEGVDPTKKEEYLSDADFLEAFKVDMAAYKALPGWKQKNLKRSSKLF</sequence>
<dbReference type="SUPFAM" id="SSF55753">
    <property type="entry name" value="Actin depolymerizing proteins"/>
    <property type="match status" value="3"/>
</dbReference>
<dbReference type="CDD" id="cd11293">
    <property type="entry name" value="gelsolin_S4_like"/>
    <property type="match status" value="1"/>
</dbReference>
<dbReference type="GO" id="GO:0051693">
    <property type="term" value="P:actin filament capping"/>
    <property type="evidence" value="ECO:0007669"/>
    <property type="project" value="UniProtKB-KW"/>
</dbReference>
<dbReference type="PANTHER" id="PTHR11977">
    <property type="entry name" value="VILLIN"/>
    <property type="match status" value="1"/>
</dbReference>
<dbReference type="GO" id="GO:0007010">
    <property type="term" value="P:cytoskeleton organization"/>
    <property type="evidence" value="ECO:0007669"/>
    <property type="project" value="InterPro"/>
</dbReference>
<keyword evidence="3" id="KW-0677">Repeat</keyword>
<dbReference type="PRINTS" id="PR00597">
    <property type="entry name" value="GELSOLIN"/>
</dbReference>
<proteinExistence type="inferred from homology"/>
<dbReference type="AlphaFoldDB" id="A0A7S2D1R4"/>
<evidence type="ECO:0000259" key="5">
    <source>
        <dbReference type="PROSITE" id="PS51089"/>
    </source>
</evidence>
<dbReference type="FunFam" id="3.40.20.10:FF:000005">
    <property type="entry name" value="Gelsolin"/>
    <property type="match status" value="1"/>
</dbReference>
<dbReference type="CDD" id="cd11288">
    <property type="entry name" value="gelsolin_S5_like"/>
    <property type="match status" value="1"/>
</dbReference>
<keyword evidence="4" id="KW-0009">Actin-binding</keyword>
<gene>
    <name evidence="6" type="ORF">FPAR1323_LOCUS14886</name>
</gene>
<dbReference type="Pfam" id="PF02209">
    <property type="entry name" value="VHP"/>
    <property type="match status" value="1"/>
</dbReference>
<dbReference type="SMART" id="SM00262">
    <property type="entry name" value="GEL"/>
    <property type="match status" value="3"/>
</dbReference>
<dbReference type="CDD" id="cd11291">
    <property type="entry name" value="gelsolin_S6_like"/>
    <property type="match status" value="1"/>
</dbReference>